<organism evidence="2 4">
    <name type="scientific">Adineta ricciae</name>
    <name type="common">Rotifer</name>
    <dbReference type="NCBI Taxonomy" id="249248"/>
    <lineage>
        <taxon>Eukaryota</taxon>
        <taxon>Metazoa</taxon>
        <taxon>Spiralia</taxon>
        <taxon>Gnathifera</taxon>
        <taxon>Rotifera</taxon>
        <taxon>Eurotatoria</taxon>
        <taxon>Bdelloidea</taxon>
        <taxon>Adinetida</taxon>
        <taxon>Adinetidae</taxon>
        <taxon>Adineta</taxon>
    </lineage>
</organism>
<protein>
    <recommendedName>
        <fullName evidence="5">Tetratricopeptide repeat protein</fullName>
    </recommendedName>
</protein>
<evidence type="ECO:0000313" key="1">
    <source>
        <dbReference type="EMBL" id="CAF1225456.1"/>
    </source>
</evidence>
<evidence type="ECO:0000313" key="4">
    <source>
        <dbReference type="Proteomes" id="UP000663852"/>
    </source>
</evidence>
<proteinExistence type="predicted"/>
<dbReference type="Proteomes" id="UP000663828">
    <property type="component" value="Unassembled WGS sequence"/>
</dbReference>
<keyword evidence="3" id="KW-1185">Reference proteome</keyword>
<accession>A0A815SS66</accession>
<reference evidence="2" key="1">
    <citation type="submission" date="2021-02" db="EMBL/GenBank/DDBJ databases">
        <authorList>
            <person name="Nowell W R."/>
        </authorList>
    </citation>
    <scope>NUCLEOTIDE SEQUENCE</scope>
</reference>
<sequence length="167" mass="19234">MNETKFGLQQLPTTEGVRLTTEDECNDFHTAANLLSNAYSQLSVDESIDEILEYANSNNYRNNLEQTAHATYTIIQSLLESGLYPMAILFLEQYFEQDVRLPTNEYITTLNNYGMILEDANRYEDALYQCIDIAEIYNSGANIGSLRERQHTEECIRRVVSRLIPME</sequence>
<dbReference type="SUPFAM" id="SSF48452">
    <property type="entry name" value="TPR-like"/>
    <property type="match status" value="1"/>
</dbReference>
<dbReference type="AlphaFoldDB" id="A0A815SS66"/>
<dbReference type="Gene3D" id="1.25.40.10">
    <property type="entry name" value="Tetratricopeptide repeat domain"/>
    <property type="match status" value="1"/>
</dbReference>
<dbReference type="EMBL" id="CAJNOR010001953">
    <property type="protein sequence ID" value="CAF1225456.1"/>
    <property type="molecule type" value="Genomic_DNA"/>
</dbReference>
<gene>
    <name evidence="2" type="ORF">EDS130_LOCUS42297</name>
    <name evidence="1" type="ORF">XAT740_LOCUS24941</name>
</gene>
<dbReference type="InterPro" id="IPR011990">
    <property type="entry name" value="TPR-like_helical_dom_sf"/>
</dbReference>
<evidence type="ECO:0000313" key="2">
    <source>
        <dbReference type="EMBL" id="CAF1495635.1"/>
    </source>
</evidence>
<evidence type="ECO:0000313" key="3">
    <source>
        <dbReference type="Proteomes" id="UP000663828"/>
    </source>
</evidence>
<dbReference type="Proteomes" id="UP000663852">
    <property type="component" value="Unassembled WGS sequence"/>
</dbReference>
<evidence type="ECO:0008006" key="5">
    <source>
        <dbReference type="Google" id="ProtNLM"/>
    </source>
</evidence>
<name>A0A815SS66_ADIRI</name>
<comment type="caution">
    <text evidence="2">The sequence shown here is derived from an EMBL/GenBank/DDBJ whole genome shotgun (WGS) entry which is preliminary data.</text>
</comment>
<dbReference type="EMBL" id="CAJNOJ010000607">
    <property type="protein sequence ID" value="CAF1495635.1"/>
    <property type="molecule type" value="Genomic_DNA"/>
</dbReference>